<dbReference type="SUPFAM" id="SSF46785">
    <property type="entry name" value="Winged helix' DNA-binding domain"/>
    <property type="match status" value="1"/>
</dbReference>
<sequence>MRARTSDGLSLNLSLDLAAPGPMKVKSAAEQLVDRLITSIALGALLPGQKLPPEREFASRLNVSRTTLRDALHQLESLGYVSITRGRSGGVRVHSTWGPESGSHIRSMLLPRWQHLTWLFDLTRTLLPAIAGLAAERRADEHIRKIWAAAEAYTKAEERDHMRAADHALHSAVAEATGNPYYVSIDSQLRIQLTFGTDSLPYDAEIRQRALDDHRDIAAAIEAGDSARAAELTKHHFVDLAEKPMLRLRQRVEAAGAGESG</sequence>
<dbReference type="GO" id="GO:0003677">
    <property type="term" value="F:DNA binding"/>
    <property type="evidence" value="ECO:0007669"/>
    <property type="project" value="UniProtKB-KW"/>
</dbReference>
<dbReference type="InterPro" id="IPR011711">
    <property type="entry name" value="GntR_C"/>
</dbReference>
<name>A0A4R2JT46_9PSEU</name>
<feature type="domain" description="HTH gntR-type" evidence="4">
    <location>
        <begin position="26"/>
        <end position="96"/>
    </location>
</feature>
<dbReference type="Gene3D" id="1.10.10.10">
    <property type="entry name" value="Winged helix-like DNA-binding domain superfamily/Winged helix DNA-binding domain"/>
    <property type="match status" value="1"/>
</dbReference>
<dbReference type="Pfam" id="PF07729">
    <property type="entry name" value="FCD"/>
    <property type="match status" value="1"/>
</dbReference>
<dbReference type="InterPro" id="IPR036388">
    <property type="entry name" value="WH-like_DNA-bd_sf"/>
</dbReference>
<dbReference type="SUPFAM" id="SSF48008">
    <property type="entry name" value="GntR ligand-binding domain-like"/>
    <property type="match status" value="1"/>
</dbReference>
<keyword evidence="6" id="KW-1185">Reference proteome</keyword>
<dbReference type="GO" id="GO:0003700">
    <property type="term" value="F:DNA-binding transcription factor activity"/>
    <property type="evidence" value="ECO:0007669"/>
    <property type="project" value="InterPro"/>
</dbReference>
<evidence type="ECO:0000259" key="4">
    <source>
        <dbReference type="PROSITE" id="PS50949"/>
    </source>
</evidence>
<dbReference type="Gene3D" id="1.20.120.530">
    <property type="entry name" value="GntR ligand-binding domain-like"/>
    <property type="match status" value="1"/>
</dbReference>
<dbReference type="PRINTS" id="PR00035">
    <property type="entry name" value="HTHGNTR"/>
</dbReference>
<dbReference type="InterPro" id="IPR008920">
    <property type="entry name" value="TF_FadR/GntR_C"/>
</dbReference>
<dbReference type="InterPro" id="IPR000524">
    <property type="entry name" value="Tscrpt_reg_HTH_GntR"/>
</dbReference>
<evidence type="ECO:0000256" key="2">
    <source>
        <dbReference type="ARBA" id="ARBA00023125"/>
    </source>
</evidence>
<dbReference type="RefSeq" id="WP_165960670.1">
    <property type="nucleotide sequence ID" value="NZ_SLWS01000006.1"/>
</dbReference>
<dbReference type="PROSITE" id="PS50949">
    <property type="entry name" value="HTH_GNTR"/>
    <property type="match status" value="1"/>
</dbReference>
<dbReference type="Proteomes" id="UP000295680">
    <property type="component" value="Unassembled WGS sequence"/>
</dbReference>
<dbReference type="PANTHER" id="PTHR43537">
    <property type="entry name" value="TRANSCRIPTIONAL REGULATOR, GNTR FAMILY"/>
    <property type="match status" value="1"/>
</dbReference>
<keyword evidence="3" id="KW-0804">Transcription</keyword>
<dbReference type="SMART" id="SM00345">
    <property type="entry name" value="HTH_GNTR"/>
    <property type="match status" value="1"/>
</dbReference>
<dbReference type="EMBL" id="SLWS01000006">
    <property type="protein sequence ID" value="TCO57345.1"/>
    <property type="molecule type" value="Genomic_DNA"/>
</dbReference>
<dbReference type="AlphaFoldDB" id="A0A4R2JT46"/>
<evidence type="ECO:0000256" key="1">
    <source>
        <dbReference type="ARBA" id="ARBA00023015"/>
    </source>
</evidence>
<keyword evidence="1" id="KW-0805">Transcription regulation</keyword>
<accession>A0A4R2JT46</accession>
<comment type="caution">
    <text evidence="5">The sequence shown here is derived from an EMBL/GenBank/DDBJ whole genome shotgun (WGS) entry which is preliminary data.</text>
</comment>
<evidence type="ECO:0000256" key="3">
    <source>
        <dbReference type="ARBA" id="ARBA00023163"/>
    </source>
</evidence>
<dbReference type="InterPro" id="IPR036390">
    <property type="entry name" value="WH_DNA-bd_sf"/>
</dbReference>
<dbReference type="SMART" id="SM00895">
    <property type="entry name" value="FCD"/>
    <property type="match status" value="1"/>
</dbReference>
<keyword evidence="2 5" id="KW-0238">DNA-binding</keyword>
<reference evidence="5 6" key="1">
    <citation type="submission" date="2019-03" db="EMBL/GenBank/DDBJ databases">
        <title>Genomic Encyclopedia of Type Strains, Phase IV (KMG-IV): sequencing the most valuable type-strain genomes for metagenomic binning, comparative biology and taxonomic classification.</title>
        <authorList>
            <person name="Goeker M."/>
        </authorList>
    </citation>
    <scope>NUCLEOTIDE SEQUENCE [LARGE SCALE GENOMIC DNA]</scope>
    <source>
        <strain evidence="5 6">DSM 45934</strain>
    </source>
</reference>
<dbReference type="PANTHER" id="PTHR43537:SF5">
    <property type="entry name" value="UXU OPERON TRANSCRIPTIONAL REGULATOR"/>
    <property type="match status" value="1"/>
</dbReference>
<evidence type="ECO:0000313" key="5">
    <source>
        <dbReference type="EMBL" id="TCO57345.1"/>
    </source>
</evidence>
<proteinExistence type="predicted"/>
<gene>
    <name evidence="5" type="ORF">EV192_106822</name>
</gene>
<dbReference type="Pfam" id="PF00392">
    <property type="entry name" value="GntR"/>
    <property type="match status" value="1"/>
</dbReference>
<evidence type="ECO:0000313" key="6">
    <source>
        <dbReference type="Proteomes" id="UP000295680"/>
    </source>
</evidence>
<organism evidence="5 6">
    <name type="scientific">Actinocrispum wychmicini</name>
    <dbReference type="NCBI Taxonomy" id="1213861"/>
    <lineage>
        <taxon>Bacteria</taxon>
        <taxon>Bacillati</taxon>
        <taxon>Actinomycetota</taxon>
        <taxon>Actinomycetes</taxon>
        <taxon>Pseudonocardiales</taxon>
        <taxon>Pseudonocardiaceae</taxon>
        <taxon>Actinocrispum</taxon>
    </lineage>
</organism>
<protein>
    <submittedName>
        <fullName evidence="5">DNA-binding FadR family transcriptional regulator</fullName>
    </submittedName>
</protein>
<dbReference type="CDD" id="cd07377">
    <property type="entry name" value="WHTH_GntR"/>
    <property type="match status" value="1"/>
</dbReference>